<dbReference type="AlphaFoldDB" id="A0A073IZY0"/>
<dbReference type="PANTHER" id="PTHR10204:SF34">
    <property type="entry name" value="NAD(P)H DEHYDROGENASE [QUINONE] 1 ISOFORM 1"/>
    <property type="match status" value="1"/>
</dbReference>
<dbReference type="RefSeq" id="WP_037927815.1">
    <property type="nucleotide sequence ID" value="NZ_CP054599.1"/>
</dbReference>
<sequence>MPKRIFILNGHPAETSLNRTLAETYAAAAQAAGHDVRLTHLRDMAFDSDYGFNGYTYSKPLEPDLETLLGDIEWAQHVVITTPMWWGGLPAKLKGMFDRAFLPGRSYDTRNLKITGMPRPMLQGRSARLVITSDTPRWFLSLIYRSAMIRQLRDHILKFVGITPTRVSFFAGASHPKAGRTDTWIATARQLGTAGA</sequence>
<reference evidence="4 6" key="1">
    <citation type="submission" date="2014-01" db="EMBL/GenBank/DDBJ databases">
        <title>Sulfitobacter sp. H3 (MCCC 1A00686) Genome Sequencing.</title>
        <authorList>
            <person name="Lai Q."/>
            <person name="Hong Z."/>
        </authorList>
    </citation>
    <scope>NUCLEOTIDE SEQUENCE [LARGE SCALE GENOMIC DNA]</scope>
    <source>
        <strain evidence="4 6">H3</strain>
    </source>
</reference>
<dbReference type="Pfam" id="PF02525">
    <property type="entry name" value="Flavodoxin_2"/>
    <property type="match status" value="1"/>
</dbReference>
<organism evidence="4 6">
    <name type="scientific">Pseudosulfitobacter pseudonitzschiae</name>
    <dbReference type="NCBI Taxonomy" id="1402135"/>
    <lineage>
        <taxon>Bacteria</taxon>
        <taxon>Pseudomonadati</taxon>
        <taxon>Pseudomonadota</taxon>
        <taxon>Alphaproteobacteria</taxon>
        <taxon>Rhodobacterales</taxon>
        <taxon>Roseobacteraceae</taxon>
        <taxon>Pseudosulfitobacter</taxon>
    </lineage>
</organism>
<evidence type="ECO:0000259" key="3">
    <source>
        <dbReference type="Pfam" id="PF02525"/>
    </source>
</evidence>
<dbReference type="EMBL" id="JAMD01000008">
    <property type="protein sequence ID" value="KEJ94991.1"/>
    <property type="molecule type" value="Genomic_DNA"/>
</dbReference>
<reference evidence="5" key="2">
    <citation type="submission" date="2021-01" db="EMBL/GenBank/DDBJ databases">
        <title>Diatom-associated Roseobacters Show Island Model of Population Structure.</title>
        <authorList>
            <person name="Qu L."/>
            <person name="Feng X."/>
            <person name="Chen Y."/>
            <person name="Li L."/>
            <person name="Wang X."/>
            <person name="Hu Z."/>
            <person name="Wang H."/>
            <person name="Luo H."/>
        </authorList>
    </citation>
    <scope>NUCLEOTIDE SEQUENCE</scope>
    <source>
        <strain evidence="5">SM26-45</strain>
    </source>
</reference>
<dbReference type="Proteomes" id="UP000809337">
    <property type="component" value="Unassembled WGS sequence"/>
</dbReference>
<comment type="caution">
    <text evidence="4">The sequence shown here is derived from an EMBL/GenBank/DDBJ whole genome shotgun (WGS) entry which is preliminary data.</text>
</comment>
<dbReference type="InterPro" id="IPR051545">
    <property type="entry name" value="NAD(P)H_dehydrogenase_qn"/>
</dbReference>
<dbReference type="EMBL" id="JAFBWN010000006">
    <property type="protein sequence ID" value="MBM2355141.1"/>
    <property type="molecule type" value="Genomic_DNA"/>
</dbReference>
<dbReference type="Proteomes" id="UP000027746">
    <property type="component" value="Unassembled WGS sequence"/>
</dbReference>
<evidence type="ECO:0000256" key="1">
    <source>
        <dbReference type="ARBA" id="ARBA00006252"/>
    </source>
</evidence>
<dbReference type="InterPro" id="IPR029039">
    <property type="entry name" value="Flavoprotein-like_sf"/>
</dbReference>
<feature type="domain" description="Flavodoxin-like fold" evidence="3">
    <location>
        <begin position="3"/>
        <end position="178"/>
    </location>
</feature>
<dbReference type="PANTHER" id="PTHR10204">
    <property type="entry name" value="NAD P H OXIDOREDUCTASE-RELATED"/>
    <property type="match status" value="1"/>
</dbReference>
<name>A0A073IZY0_9RHOB</name>
<gene>
    <name evidence="5" type="ORF">JQX14_11355</name>
    <name evidence="4" type="ORF">SUH3_23065</name>
</gene>
<evidence type="ECO:0000313" key="6">
    <source>
        <dbReference type="Proteomes" id="UP000027746"/>
    </source>
</evidence>
<keyword evidence="6" id="KW-1185">Reference proteome</keyword>
<keyword evidence="2" id="KW-0560">Oxidoreductase</keyword>
<proteinExistence type="inferred from homology"/>
<evidence type="ECO:0000313" key="4">
    <source>
        <dbReference type="EMBL" id="KEJ94991.1"/>
    </source>
</evidence>
<dbReference type="Gene3D" id="3.40.50.360">
    <property type="match status" value="1"/>
</dbReference>
<evidence type="ECO:0000256" key="2">
    <source>
        <dbReference type="ARBA" id="ARBA00023002"/>
    </source>
</evidence>
<dbReference type="SUPFAM" id="SSF52218">
    <property type="entry name" value="Flavoproteins"/>
    <property type="match status" value="1"/>
</dbReference>
<accession>A0A073IZY0</accession>
<protein>
    <submittedName>
        <fullName evidence="4">NAD(P)H dehydrogenase</fullName>
    </submittedName>
    <submittedName>
        <fullName evidence="5">NAD(P)H-dependent oxidoreductase</fullName>
    </submittedName>
</protein>
<dbReference type="GeneID" id="68868628"/>
<dbReference type="InterPro" id="IPR003680">
    <property type="entry name" value="Flavodoxin_fold"/>
</dbReference>
<comment type="similarity">
    <text evidence="1">Belongs to the NAD(P)H dehydrogenase (quinone) family.</text>
</comment>
<dbReference type="GO" id="GO:0003955">
    <property type="term" value="F:NAD(P)H dehydrogenase (quinone) activity"/>
    <property type="evidence" value="ECO:0007669"/>
    <property type="project" value="TreeGrafter"/>
</dbReference>
<evidence type="ECO:0000313" key="5">
    <source>
        <dbReference type="EMBL" id="MBM2355141.1"/>
    </source>
</evidence>
<dbReference type="OrthoDB" id="9798454at2"/>
<dbReference type="GO" id="GO:0005829">
    <property type="term" value="C:cytosol"/>
    <property type="evidence" value="ECO:0007669"/>
    <property type="project" value="TreeGrafter"/>
</dbReference>